<accession>A0A915IBT4</accession>
<sequence length="71" mass="8495">MSKQAEMATKQQQPPGESSASIKYCIDDLEQIQHHTQHTTTRWNKHHQKNGTLMYLLRLLWPKYCPNQWMK</sequence>
<reference evidence="3" key="1">
    <citation type="submission" date="2022-11" db="UniProtKB">
        <authorList>
            <consortium name="WormBaseParasite"/>
        </authorList>
    </citation>
    <scope>IDENTIFICATION</scope>
</reference>
<organism evidence="2 3">
    <name type="scientific">Romanomermis culicivorax</name>
    <name type="common">Nematode worm</name>
    <dbReference type="NCBI Taxonomy" id="13658"/>
    <lineage>
        <taxon>Eukaryota</taxon>
        <taxon>Metazoa</taxon>
        <taxon>Ecdysozoa</taxon>
        <taxon>Nematoda</taxon>
        <taxon>Enoplea</taxon>
        <taxon>Dorylaimia</taxon>
        <taxon>Mermithida</taxon>
        <taxon>Mermithoidea</taxon>
        <taxon>Mermithidae</taxon>
        <taxon>Romanomermis</taxon>
    </lineage>
</organism>
<dbReference type="AlphaFoldDB" id="A0A915IBT4"/>
<evidence type="ECO:0000313" key="2">
    <source>
        <dbReference type="Proteomes" id="UP000887565"/>
    </source>
</evidence>
<dbReference type="Proteomes" id="UP000887565">
    <property type="component" value="Unplaced"/>
</dbReference>
<proteinExistence type="predicted"/>
<evidence type="ECO:0000313" key="3">
    <source>
        <dbReference type="WBParaSite" id="nRc.2.0.1.t11243-RA"/>
    </source>
</evidence>
<protein>
    <submittedName>
        <fullName evidence="3">Uncharacterized protein</fullName>
    </submittedName>
</protein>
<name>A0A915IBT4_ROMCU</name>
<evidence type="ECO:0000256" key="1">
    <source>
        <dbReference type="SAM" id="MobiDB-lite"/>
    </source>
</evidence>
<dbReference type="WBParaSite" id="nRc.2.0.1.t11243-RA">
    <property type="protein sequence ID" value="nRc.2.0.1.t11243-RA"/>
    <property type="gene ID" value="nRc.2.0.1.g11243"/>
</dbReference>
<keyword evidence="2" id="KW-1185">Reference proteome</keyword>
<feature type="region of interest" description="Disordered" evidence="1">
    <location>
        <begin position="1"/>
        <end position="20"/>
    </location>
</feature>